<accession>A0AAV3ZR47</accession>
<feature type="compositionally biased region" description="Polar residues" evidence="1">
    <location>
        <begin position="505"/>
        <end position="528"/>
    </location>
</feature>
<name>A0AAV3ZR47_9GAST</name>
<keyword evidence="3" id="KW-1185">Reference proteome</keyword>
<feature type="region of interest" description="Disordered" evidence="1">
    <location>
        <begin position="739"/>
        <end position="803"/>
    </location>
</feature>
<dbReference type="AlphaFoldDB" id="A0AAV3ZR47"/>
<comment type="caution">
    <text evidence="2">The sequence shown here is derived from an EMBL/GenBank/DDBJ whole genome shotgun (WGS) entry which is preliminary data.</text>
</comment>
<feature type="compositionally biased region" description="Polar residues" evidence="1">
    <location>
        <begin position="595"/>
        <end position="615"/>
    </location>
</feature>
<feature type="compositionally biased region" description="Basic and acidic residues" evidence="1">
    <location>
        <begin position="777"/>
        <end position="786"/>
    </location>
</feature>
<feature type="compositionally biased region" description="Low complexity" evidence="1">
    <location>
        <begin position="491"/>
        <end position="502"/>
    </location>
</feature>
<feature type="compositionally biased region" description="Basic and acidic residues" evidence="1">
    <location>
        <begin position="572"/>
        <end position="594"/>
    </location>
</feature>
<protein>
    <submittedName>
        <fullName evidence="2">Uncharacterized protein</fullName>
    </submittedName>
</protein>
<proteinExistence type="predicted"/>
<feature type="region of interest" description="Disordered" evidence="1">
    <location>
        <begin position="422"/>
        <end position="615"/>
    </location>
</feature>
<feature type="compositionally biased region" description="Basic and acidic residues" evidence="1">
    <location>
        <begin position="742"/>
        <end position="762"/>
    </location>
</feature>
<dbReference type="EMBL" id="BLXT01002714">
    <property type="protein sequence ID" value="GFN96985.1"/>
    <property type="molecule type" value="Genomic_DNA"/>
</dbReference>
<dbReference type="Proteomes" id="UP000735302">
    <property type="component" value="Unassembled WGS sequence"/>
</dbReference>
<evidence type="ECO:0000313" key="2">
    <source>
        <dbReference type="EMBL" id="GFN96985.1"/>
    </source>
</evidence>
<sequence>MASKLTDSQRIRLDREILTSGVTSLSRSSTRHKNAAEQTLLEQRLNDLDLLRRRSIQSISEQERKLLSSYKAHGMKRHSYELTARTRRKIKGDTNTRDKVSETALLLQSSDERGNSYQVCKNHGRDQHVKINTKRDSVKSFVGGSKETSGLYDAYFEFTPEFLRKEYEEEENAKKTMKAGLHLDQPPYNEAHFSSLGIPQSFREFSPRQPTRFPQHSSEVVCIPKRRRALSLQITSGHLLPERNRHSLANEISRSNCRRLPSANGFMRDSTRPNQHNVSAISCEHPDTNMLQREVVHTCRPGPLDFADDSALRSNTYNLALTNRRVLSSRQRTRLSERGDVRSLPTHHDHDNKHAVFKAAHNPILSTNHSGFGVTTGAVTSKSPSPKIYRESSPWLQVCMDTDERRGENHVNHMRRRSICTDRVIGQSNETSHEGDDRVPPWEELDTPMDHARQQRLKNKAKDNRVLISDGANQNIRGDRRRNSYSSNLFSTSKTSQPQSPSEAFVSNRNSNIRGNTTMDGTGENNSKNGDRRKGSAGRNSRKNSFAESNRSDNAAEILRKNSFAENSRRKRSDEMSEKRSIGESSRKGSDSYNHENMNVKTGRRSSMNCSSRKNSVCDLNSTIEDTVQQDIDSKRDSTKRDNSISADKSSRKNSLTYHCSIFADDSNRENSIHGVNSDRNDTIHDFSVNSSSNDSFMSRSDEVNSSSIVMEKTSVNPLAAKACTKFLLEASAKQLLSTLRKSPEDNKATPTEEDHGPEKLDSTTPRSCENDTPYAETHDEPHKEATGVSLRATSTNPRRPSGGNFFLVANALKSGQPLAKLNFRSDRPNRIPRIPVDHPCAIRDYKDRNTSVKRLAGVHAILQNSAVCMVEEEKERKLNSVNILV</sequence>
<feature type="compositionally biased region" description="Basic and acidic residues" evidence="1">
    <location>
        <begin position="431"/>
        <end position="441"/>
    </location>
</feature>
<evidence type="ECO:0000313" key="3">
    <source>
        <dbReference type="Proteomes" id="UP000735302"/>
    </source>
</evidence>
<gene>
    <name evidence="2" type="ORF">PoB_002349100</name>
</gene>
<feature type="compositionally biased region" description="Polar residues" evidence="1">
    <location>
        <begin position="543"/>
        <end position="553"/>
    </location>
</feature>
<organism evidence="2 3">
    <name type="scientific">Plakobranchus ocellatus</name>
    <dbReference type="NCBI Taxonomy" id="259542"/>
    <lineage>
        <taxon>Eukaryota</taxon>
        <taxon>Metazoa</taxon>
        <taxon>Spiralia</taxon>
        <taxon>Lophotrochozoa</taxon>
        <taxon>Mollusca</taxon>
        <taxon>Gastropoda</taxon>
        <taxon>Heterobranchia</taxon>
        <taxon>Euthyneura</taxon>
        <taxon>Panpulmonata</taxon>
        <taxon>Sacoglossa</taxon>
        <taxon>Placobranchoidea</taxon>
        <taxon>Plakobranchidae</taxon>
        <taxon>Plakobranchus</taxon>
    </lineage>
</organism>
<feature type="region of interest" description="Disordered" evidence="1">
    <location>
        <begin position="629"/>
        <end position="651"/>
    </location>
</feature>
<feature type="compositionally biased region" description="Basic and acidic residues" evidence="1">
    <location>
        <begin position="632"/>
        <end position="643"/>
    </location>
</feature>
<reference evidence="2 3" key="1">
    <citation type="journal article" date="2021" name="Elife">
        <title>Chloroplast acquisition without the gene transfer in kleptoplastic sea slugs, Plakobranchus ocellatus.</title>
        <authorList>
            <person name="Maeda T."/>
            <person name="Takahashi S."/>
            <person name="Yoshida T."/>
            <person name="Shimamura S."/>
            <person name="Takaki Y."/>
            <person name="Nagai Y."/>
            <person name="Toyoda A."/>
            <person name="Suzuki Y."/>
            <person name="Arimoto A."/>
            <person name="Ishii H."/>
            <person name="Satoh N."/>
            <person name="Nishiyama T."/>
            <person name="Hasebe M."/>
            <person name="Maruyama T."/>
            <person name="Minagawa J."/>
            <person name="Obokata J."/>
            <person name="Shigenobu S."/>
        </authorList>
    </citation>
    <scope>NUCLEOTIDE SEQUENCE [LARGE SCALE GENOMIC DNA]</scope>
</reference>
<evidence type="ECO:0000256" key="1">
    <source>
        <dbReference type="SAM" id="MobiDB-lite"/>
    </source>
</evidence>